<reference evidence="1" key="1">
    <citation type="submission" date="2021-02" db="EMBL/GenBank/DDBJ databases">
        <authorList>
            <person name="Nowell W R."/>
        </authorList>
    </citation>
    <scope>NUCLEOTIDE SEQUENCE</scope>
</reference>
<sequence>MPKMVVYGSFLANILLKKVFCHTCRDAFEREIHPNKTKFNPAYRRFITDGFCDWKNARERFKYHESSKIHSDSIYVINQQTKPTISNRKCFSLICDETCEESTLEQLCFGIRSVNDNYEIFEDVLGLYELSRQNAEAIVEVIFDILTRCGLNISDSRGQSYDGATSMSGIYGGVSALVLKQQSKAFFVHCNAHCLDLAVHDLTNECPTISNCILFSKDIIDFVRRSSKHISILKEISNQLSMPYSNLASLCPTRWTRRAESYNSLLNNYELVQEVLYTLIEEKGAPGIKANGLHEQMNRFYLFFGLKLGYLLFSATEKLSRIIQSSSCCLQDILSSAESLMLYFERIRDDINFKSFYTKLRHASFTLIPKRYQSSSDSVEFSSYEEFYRQQYMKSLGIAVNMLQNRFTQKNFKLLCNAEKFILYAVNNSLDDSNDYFQSIMDFCYGDIDVEKLKVEALMIVDFYQSVIKTNQMNIKQITKISTICEIFNSCEVGKEMFKEYHKLIKLYLTIPVTTATAERTISTLNR</sequence>
<dbReference type="Proteomes" id="UP000663872">
    <property type="component" value="Unassembled WGS sequence"/>
</dbReference>
<dbReference type="AlphaFoldDB" id="A0A818R229"/>
<evidence type="ECO:0000313" key="2">
    <source>
        <dbReference type="Proteomes" id="UP000663872"/>
    </source>
</evidence>
<name>A0A818R229_9BILA</name>
<dbReference type="SUPFAM" id="SSF53098">
    <property type="entry name" value="Ribonuclease H-like"/>
    <property type="match status" value="1"/>
</dbReference>
<dbReference type="EMBL" id="CAJNYT010004292">
    <property type="protein sequence ID" value="CAF3650651.1"/>
    <property type="molecule type" value="Genomic_DNA"/>
</dbReference>
<dbReference type="InterPro" id="IPR012337">
    <property type="entry name" value="RNaseH-like_sf"/>
</dbReference>
<dbReference type="PANTHER" id="PTHR45749:SF21">
    <property type="entry name" value="DUF4371 DOMAIN-CONTAINING PROTEIN"/>
    <property type="match status" value="1"/>
</dbReference>
<dbReference type="PANTHER" id="PTHR45749">
    <property type="match status" value="1"/>
</dbReference>
<evidence type="ECO:0000313" key="1">
    <source>
        <dbReference type="EMBL" id="CAF3650651.1"/>
    </source>
</evidence>
<organism evidence="1 2">
    <name type="scientific">Rotaria socialis</name>
    <dbReference type="NCBI Taxonomy" id="392032"/>
    <lineage>
        <taxon>Eukaryota</taxon>
        <taxon>Metazoa</taxon>
        <taxon>Spiralia</taxon>
        <taxon>Gnathifera</taxon>
        <taxon>Rotifera</taxon>
        <taxon>Eurotatoria</taxon>
        <taxon>Bdelloidea</taxon>
        <taxon>Philodinida</taxon>
        <taxon>Philodinidae</taxon>
        <taxon>Rotaria</taxon>
    </lineage>
</organism>
<gene>
    <name evidence="1" type="ORF">GRG538_LOCUS25181</name>
</gene>
<protein>
    <submittedName>
        <fullName evidence="1">Uncharacterized protein</fullName>
    </submittedName>
</protein>
<accession>A0A818R229</accession>
<comment type="caution">
    <text evidence="1">The sequence shown here is derived from an EMBL/GenBank/DDBJ whole genome shotgun (WGS) entry which is preliminary data.</text>
</comment>
<proteinExistence type="predicted"/>